<dbReference type="Proteomes" id="UP000887579">
    <property type="component" value="Unplaced"/>
</dbReference>
<protein>
    <submittedName>
        <fullName evidence="2">Serpin domain-containing protein</fullName>
    </submittedName>
</protein>
<evidence type="ECO:0000313" key="2">
    <source>
        <dbReference type="WBParaSite" id="ES5_v2.g24676.t1"/>
    </source>
</evidence>
<dbReference type="WBParaSite" id="ES5_v2.g24676.t1">
    <property type="protein sequence ID" value="ES5_v2.g24676.t1"/>
    <property type="gene ID" value="ES5_v2.g24676"/>
</dbReference>
<accession>A0AC34G4Z5</accession>
<organism evidence="1 2">
    <name type="scientific">Panagrolaimus sp. ES5</name>
    <dbReference type="NCBI Taxonomy" id="591445"/>
    <lineage>
        <taxon>Eukaryota</taxon>
        <taxon>Metazoa</taxon>
        <taxon>Ecdysozoa</taxon>
        <taxon>Nematoda</taxon>
        <taxon>Chromadorea</taxon>
        <taxon>Rhabditida</taxon>
        <taxon>Tylenchina</taxon>
        <taxon>Panagrolaimomorpha</taxon>
        <taxon>Panagrolaimoidea</taxon>
        <taxon>Panagrolaimidae</taxon>
        <taxon>Panagrolaimus</taxon>
    </lineage>
</organism>
<sequence length="334" mass="37777">MIFAGSKGKTAEQIATVIGKNKTEKESVEYYSEFVKRHASIEVEDVVSKIPRNRKRAHSSSAASAATETRNVNVANGFFIDHKIDLVPSYEKLVMEEFDGKIQSINFDKSAAAVKEINKFVAEKTNKMIKKIITSEEISSQTSVILINAIHFIGFWEKPFKNRKTHAFNSNPSRIIPMMSKELKAKEDDWNFQRGDGWACLGIPYKSRKAWLYIVLPYEENGLDSLIKKFDLSLVEKCTERRKTGKMEIIISIISISSTIDLEKHLKALGIEDVFSDRADLTGMLKGTHRIEKAIHKAVIKIDEKGTEASAVTKTVMVARSGQHYFMQPIHFCI</sequence>
<reference evidence="2" key="1">
    <citation type="submission" date="2022-11" db="UniProtKB">
        <authorList>
            <consortium name="WormBaseParasite"/>
        </authorList>
    </citation>
    <scope>IDENTIFICATION</scope>
</reference>
<evidence type="ECO:0000313" key="1">
    <source>
        <dbReference type="Proteomes" id="UP000887579"/>
    </source>
</evidence>
<name>A0AC34G4Z5_9BILA</name>
<proteinExistence type="predicted"/>